<keyword evidence="9" id="KW-1185">Reference proteome</keyword>
<dbReference type="AlphaFoldDB" id="A0A9E7EA52"/>
<dbReference type="PANTHER" id="PTHR48039">
    <property type="entry name" value="RNA-BINDING MOTIF PROTEIN 14B"/>
    <property type="match status" value="1"/>
</dbReference>
<gene>
    <name evidence="8" type="ORF">MUK42_09689</name>
</gene>
<protein>
    <recommendedName>
        <fullName evidence="7">RRM domain-containing protein</fullName>
    </recommendedName>
</protein>
<dbReference type="Proteomes" id="UP001055439">
    <property type="component" value="Chromosome 1"/>
</dbReference>
<dbReference type="Gene3D" id="3.30.70.330">
    <property type="match status" value="1"/>
</dbReference>
<dbReference type="PROSITE" id="PS50102">
    <property type="entry name" value="RRM"/>
    <property type="match status" value="1"/>
</dbReference>
<organism evidence="8 9">
    <name type="scientific">Musa troglodytarum</name>
    <name type="common">fe'i banana</name>
    <dbReference type="NCBI Taxonomy" id="320322"/>
    <lineage>
        <taxon>Eukaryota</taxon>
        <taxon>Viridiplantae</taxon>
        <taxon>Streptophyta</taxon>
        <taxon>Embryophyta</taxon>
        <taxon>Tracheophyta</taxon>
        <taxon>Spermatophyta</taxon>
        <taxon>Magnoliopsida</taxon>
        <taxon>Liliopsida</taxon>
        <taxon>Zingiberales</taxon>
        <taxon>Musaceae</taxon>
        <taxon>Musa</taxon>
    </lineage>
</organism>
<dbReference type="SUPFAM" id="SSF54928">
    <property type="entry name" value="RNA-binding domain, RBD"/>
    <property type="match status" value="1"/>
</dbReference>
<feature type="compositionally biased region" description="Basic and acidic residues" evidence="6">
    <location>
        <begin position="303"/>
        <end position="312"/>
    </location>
</feature>
<proteinExistence type="predicted"/>
<dbReference type="InterPro" id="IPR012677">
    <property type="entry name" value="Nucleotide-bd_a/b_plait_sf"/>
</dbReference>
<sequence length="329" mass="36076">MGKRKRDENSGQKNAGGGHRPSPIFVSNLPYPFKSSELEALFSKVGPVRRCFMVTSKGSQVTLGFGFVQFATVEDAEHSIPLKNRSAVDGRKMSVKLAKHHLPLEEHQQKAKNVHSEDIGAKYNEILHLTSVTEHKGGSQAQDIGSDTTSHFGEIGSDYPIQLNLIPNPIIYLDVDAVDRRDQKAMQKISKRVYAVVTAAASGEGFQNDSDNESKSESDSEVDRDNMSTDDISTDEVNLVGPVIEKLGQTNENEVLPIEVDFRSEAEVARKILDNLIRSSTSISDPTHSSDSRTAESISESWTSHHAEHKEPPMPIKKAGIFGNKVGKG</sequence>
<feature type="region of interest" description="Disordered" evidence="6">
    <location>
        <begin position="1"/>
        <end position="23"/>
    </location>
</feature>
<evidence type="ECO:0000313" key="9">
    <source>
        <dbReference type="Proteomes" id="UP001055439"/>
    </source>
</evidence>
<evidence type="ECO:0000256" key="6">
    <source>
        <dbReference type="SAM" id="MobiDB-lite"/>
    </source>
</evidence>
<feature type="domain" description="RRM" evidence="7">
    <location>
        <begin position="22"/>
        <end position="100"/>
    </location>
</feature>
<feature type="compositionally biased region" description="Basic and acidic residues" evidence="6">
    <location>
        <begin position="1"/>
        <end position="10"/>
    </location>
</feature>
<evidence type="ECO:0000256" key="2">
    <source>
        <dbReference type="ARBA" id="ARBA00022737"/>
    </source>
</evidence>
<comment type="subcellular location">
    <subcellularLocation>
        <location evidence="1">Nucleus</location>
    </subcellularLocation>
</comment>
<keyword evidence="2" id="KW-0677">Repeat</keyword>
<keyword evidence="4" id="KW-0539">Nucleus</keyword>
<feature type="region of interest" description="Disordered" evidence="6">
    <location>
        <begin position="204"/>
        <end position="235"/>
    </location>
</feature>
<evidence type="ECO:0000313" key="8">
    <source>
        <dbReference type="EMBL" id="URD73190.1"/>
    </source>
</evidence>
<evidence type="ECO:0000256" key="3">
    <source>
        <dbReference type="ARBA" id="ARBA00022884"/>
    </source>
</evidence>
<name>A0A9E7EA52_9LILI</name>
<evidence type="ECO:0000256" key="1">
    <source>
        <dbReference type="ARBA" id="ARBA00004123"/>
    </source>
</evidence>
<evidence type="ECO:0000259" key="7">
    <source>
        <dbReference type="PROSITE" id="PS50102"/>
    </source>
</evidence>
<keyword evidence="3 5" id="KW-0694">RNA-binding</keyword>
<dbReference type="InterPro" id="IPR051945">
    <property type="entry name" value="RRM_MRD1_RNA_proc_ribogen"/>
</dbReference>
<dbReference type="InterPro" id="IPR000504">
    <property type="entry name" value="RRM_dom"/>
</dbReference>
<dbReference type="OrthoDB" id="439808at2759"/>
<dbReference type="SMART" id="SM00360">
    <property type="entry name" value="RRM"/>
    <property type="match status" value="1"/>
</dbReference>
<evidence type="ECO:0000256" key="4">
    <source>
        <dbReference type="ARBA" id="ARBA00023242"/>
    </source>
</evidence>
<feature type="region of interest" description="Disordered" evidence="6">
    <location>
        <begin position="281"/>
        <end position="329"/>
    </location>
</feature>
<reference evidence="8" key="1">
    <citation type="submission" date="2022-05" db="EMBL/GenBank/DDBJ databases">
        <title>The Musa troglodytarum L. genome provides insights into the mechanism of non-climacteric behaviour and enrichment of carotenoids.</title>
        <authorList>
            <person name="Wang J."/>
        </authorList>
    </citation>
    <scope>NUCLEOTIDE SEQUENCE</scope>
    <source>
        <tissue evidence="8">Leaf</tissue>
    </source>
</reference>
<dbReference type="EMBL" id="CP097502">
    <property type="protein sequence ID" value="URD73190.1"/>
    <property type="molecule type" value="Genomic_DNA"/>
</dbReference>
<evidence type="ECO:0000256" key="5">
    <source>
        <dbReference type="PROSITE-ProRule" id="PRU00176"/>
    </source>
</evidence>
<dbReference type="PANTHER" id="PTHR48039:SF5">
    <property type="entry name" value="RNA-BINDING PROTEIN 28"/>
    <property type="match status" value="1"/>
</dbReference>
<dbReference type="GO" id="GO:0005634">
    <property type="term" value="C:nucleus"/>
    <property type="evidence" value="ECO:0007669"/>
    <property type="project" value="UniProtKB-SubCell"/>
</dbReference>
<dbReference type="InterPro" id="IPR035979">
    <property type="entry name" value="RBD_domain_sf"/>
</dbReference>
<dbReference type="Pfam" id="PF00076">
    <property type="entry name" value="RRM_1"/>
    <property type="match status" value="1"/>
</dbReference>
<feature type="compositionally biased region" description="Basic and acidic residues" evidence="6">
    <location>
        <begin position="212"/>
        <end position="227"/>
    </location>
</feature>
<accession>A0A9E7EA52</accession>
<dbReference type="GO" id="GO:0003729">
    <property type="term" value="F:mRNA binding"/>
    <property type="evidence" value="ECO:0007669"/>
    <property type="project" value="TreeGrafter"/>
</dbReference>